<dbReference type="InterPro" id="IPR010260">
    <property type="entry name" value="AlpA"/>
</dbReference>
<evidence type="ECO:0000313" key="2">
    <source>
        <dbReference type="Proteomes" id="UP000245590"/>
    </source>
</evidence>
<dbReference type="OrthoDB" id="194758at2"/>
<dbReference type="Gene3D" id="1.10.238.160">
    <property type="match status" value="1"/>
</dbReference>
<sequence>MTTRFSPARAHHAFLTAREVASQIGLSESGVYRRRALGRDLPRALDLGEGSVRWRQTDVDAWIEAHLDPVAGDPN</sequence>
<dbReference type="AlphaFoldDB" id="A0A2U2RGH9"/>
<name>A0A2U2RGH9_9MICO</name>
<organism evidence="1 2">
    <name type="scientific">Brachybacterium endophyticum</name>
    <dbReference type="NCBI Taxonomy" id="2182385"/>
    <lineage>
        <taxon>Bacteria</taxon>
        <taxon>Bacillati</taxon>
        <taxon>Actinomycetota</taxon>
        <taxon>Actinomycetes</taxon>
        <taxon>Micrococcales</taxon>
        <taxon>Dermabacteraceae</taxon>
        <taxon>Brachybacterium</taxon>
    </lineage>
</organism>
<protein>
    <submittedName>
        <fullName evidence="1">AlpA family transcriptional regulator</fullName>
    </submittedName>
</protein>
<comment type="caution">
    <text evidence="1">The sequence shown here is derived from an EMBL/GenBank/DDBJ whole genome shotgun (WGS) entry which is preliminary data.</text>
</comment>
<dbReference type="Proteomes" id="UP000245590">
    <property type="component" value="Unassembled WGS sequence"/>
</dbReference>
<evidence type="ECO:0000313" key="1">
    <source>
        <dbReference type="EMBL" id="PWH04973.1"/>
    </source>
</evidence>
<dbReference type="EMBL" id="QFKX01000009">
    <property type="protein sequence ID" value="PWH04973.1"/>
    <property type="molecule type" value="Genomic_DNA"/>
</dbReference>
<accession>A0A2U2RGH9</accession>
<proteinExistence type="predicted"/>
<reference evidence="1 2" key="1">
    <citation type="submission" date="2018-05" db="EMBL/GenBank/DDBJ databases">
        <title>Brachybacterium sp. M1HQ-2T, whole genome shotgun sequence.</title>
        <authorList>
            <person name="Tuo L."/>
        </authorList>
    </citation>
    <scope>NUCLEOTIDE SEQUENCE [LARGE SCALE GENOMIC DNA]</scope>
    <source>
        <strain evidence="1 2">M1HQ-2</strain>
    </source>
</reference>
<dbReference type="RefSeq" id="WP_109276976.1">
    <property type="nucleotide sequence ID" value="NZ_QFKX01000009.1"/>
</dbReference>
<dbReference type="Pfam" id="PF05930">
    <property type="entry name" value="Phage_AlpA"/>
    <property type="match status" value="1"/>
</dbReference>
<keyword evidence="2" id="KW-1185">Reference proteome</keyword>
<gene>
    <name evidence="1" type="ORF">DEO23_15690</name>
</gene>